<organism evidence="5 6">
    <name type="scientific">Rubroshorea leprosula</name>
    <dbReference type="NCBI Taxonomy" id="152421"/>
    <lineage>
        <taxon>Eukaryota</taxon>
        <taxon>Viridiplantae</taxon>
        <taxon>Streptophyta</taxon>
        <taxon>Embryophyta</taxon>
        <taxon>Tracheophyta</taxon>
        <taxon>Spermatophyta</taxon>
        <taxon>Magnoliopsida</taxon>
        <taxon>eudicotyledons</taxon>
        <taxon>Gunneridae</taxon>
        <taxon>Pentapetalae</taxon>
        <taxon>rosids</taxon>
        <taxon>malvids</taxon>
        <taxon>Malvales</taxon>
        <taxon>Dipterocarpaceae</taxon>
        <taxon>Rubroshorea</taxon>
    </lineage>
</organism>
<dbReference type="GO" id="GO:0005737">
    <property type="term" value="C:cytoplasm"/>
    <property type="evidence" value="ECO:0007669"/>
    <property type="project" value="TreeGrafter"/>
</dbReference>
<keyword evidence="2" id="KW-0255">Endonuclease</keyword>
<comment type="caution">
    <text evidence="5">The sequence shown here is derived from an EMBL/GenBank/DDBJ whole genome shotgun (WGS) entry which is preliminary data.</text>
</comment>
<dbReference type="PANTHER" id="PTHR12302:SF3">
    <property type="entry name" value="SERINE_THREONINE-PROTEIN KINASE 31"/>
    <property type="match status" value="1"/>
</dbReference>
<keyword evidence="1" id="KW-0540">Nuclease</keyword>
<evidence type="ECO:0000259" key="4">
    <source>
        <dbReference type="PROSITE" id="PS50830"/>
    </source>
</evidence>
<dbReference type="GO" id="GO:0016787">
    <property type="term" value="F:hydrolase activity"/>
    <property type="evidence" value="ECO:0007669"/>
    <property type="project" value="UniProtKB-KW"/>
</dbReference>
<evidence type="ECO:0000313" key="5">
    <source>
        <dbReference type="EMBL" id="GKV28212.1"/>
    </source>
</evidence>
<dbReference type="SUPFAM" id="SSF50199">
    <property type="entry name" value="Staphylococcal nuclease"/>
    <property type="match status" value="1"/>
</dbReference>
<protein>
    <recommendedName>
        <fullName evidence="4">TNase-like domain-containing protein</fullName>
    </recommendedName>
</protein>
<dbReference type="Pfam" id="PF00565">
    <property type="entry name" value="SNase"/>
    <property type="match status" value="1"/>
</dbReference>
<evidence type="ECO:0000256" key="1">
    <source>
        <dbReference type="ARBA" id="ARBA00022722"/>
    </source>
</evidence>
<dbReference type="InterPro" id="IPR035437">
    <property type="entry name" value="SNase_OB-fold_sf"/>
</dbReference>
<dbReference type="AlphaFoldDB" id="A0AAV5KU49"/>
<dbReference type="SMART" id="SM00318">
    <property type="entry name" value="SNc"/>
    <property type="match status" value="1"/>
</dbReference>
<proteinExistence type="predicted"/>
<gene>
    <name evidence="5" type="ORF">SLEP1_g37294</name>
</gene>
<dbReference type="Gene3D" id="2.40.50.90">
    <property type="match status" value="1"/>
</dbReference>
<reference evidence="5 6" key="1">
    <citation type="journal article" date="2021" name="Commun. Biol.">
        <title>The genome of Shorea leprosula (Dipterocarpaceae) highlights the ecological relevance of drought in aseasonal tropical rainforests.</title>
        <authorList>
            <person name="Ng K.K.S."/>
            <person name="Kobayashi M.J."/>
            <person name="Fawcett J.A."/>
            <person name="Hatakeyama M."/>
            <person name="Paape T."/>
            <person name="Ng C.H."/>
            <person name="Ang C.C."/>
            <person name="Tnah L.H."/>
            <person name="Lee C.T."/>
            <person name="Nishiyama T."/>
            <person name="Sese J."/>
            <person name="O'Brien M.J."/>
            <person name="Copetti D."/>
            <person name="Mohd Noor M.I."/>
            <person name="Ong R.C."/>
            <person name="Putra M."/>
            <person name="Sireger I.Z."/>
            <person name="Indrioko S."/>
            <person name="Kosugi Y."/>
            <person name="Izuno A."/>
            <person name="Isagi Y."/>
            <person name="Lee S.L."/>
            <person name="Shimizu K.K."/>
        </authorList>
    </citation>
    <scope>NUCLEOTIDE SEQUENCE [LARGE SCALE GENOMIC DNA]</scope>
    <source>
        <strain evidence="5">214</strain>
    </source>
</reference>
<dbReference type="GO" id="GO:0004519">
    <property type="term" value="F:endonuclease activity"/>
    <property type="evidence" value="ECO:0007669"/>
    <property type="project" value="UniProtKB-KW"/>
</dbReference>
<sequence>MGNVLRSLYGCCCKPTSTEDSDYLGPHGVSASTVGVSALAHDLFNFENTSQVPEGLSKHVQSSKKAQAKWYRKLLEAWRVAKPPPKTPEEAARLVIQTLERHQQADVEGLLAFYGLPLPHTLIQLSAEIPTSLPEGVQFELYTLPVDARAVGDGDGMTVYVSTESESVPGEVSLAVDKRKEARARKDYTIADEYKQMIIDSGYRVFKIQNGEEILARKCRIRLRGIDAPEMEMRYGNEAKEELAKLVQGKCLRVLVYGEDQYGRVVGDVYCNGIFVQEAMLKKGFAWHFKAFDQRLEFATWEREARQKRVGLWADANPEEPWEWKRRNKREG</sequence>
<dbReference type="PROSITE" id="PS50830">
    <property type="entry name" value="TNASE_3"/>
    <property type="match status" value="1"/>
</dbReference>
<evidence type="ECO:0000256" key="2">
    <source>
        <dbReference type="ARBA" id="ARBA00022759"/>
    </source>
</evidence>
<dbReference type="EMBL" id="BPVZ01000079">
    <property type="protein sequence ID" value="GKV28212.1"/>
    <property type="molecule type" value="Genomic_DNA"/>
</dbReference>
<dbReference type="InterPro" id="IPR016071">
    <property type="entry name" value="Staphylococal_nuclease_OB-fold"/>
</dbReference>
<dbReference type="Proteomes" id="UP001054252">
    <property type="component" value="Unassembled WGS sequence"/>
</dbReference>
<evidence type="ECO:0000256" key="3">
    <source>
        <dbReference type="ARBA" id="ARBA00022801"/>
    </source>
</evidence>
<accession>A0AAV5KU49</accession>
<name>A0AAV5KU49_9ROSI</name>
<feature type="domain" description="TNase-like" evidence="4">
    <location>
        <begin position="204"/>
        <end position="315"/>
    </location>
</feature>
<keyword evidence="6" id="KW-1185">Reference proteome</keyword>
<keyword evidence="3" id="KW-0378">Hydrolase</keyword>
<dbReference type="PANTHER" id="PTHR12302">
    <property type="entry name" value="EBNA2 BINDING PROTEIN P100"/>
    <property type="match status" value="1"/>
</dbReference>
<evidence type="ECO:0000313" key="6">
    <source>
        <dbReference type="Proteomes" id="UP001054252"/>
    </source>
</evidence>